<name>B4VJR1_9CYAN</name>
<sequence length="51" mass="6175">MISSRHRIPITPGTNCRKTELKRHGQRLNFKKQVQKTEQYQRLKLMKSRHS</sequence>
<dbReference type="EMBL" id="DS989843">
    <property type="protein sequence ID" value="EDX77850.1"/>
    <property type="molecule type" value="Genomic_DNA"/>
</dbReference>
<reference evidence="2 3" key="1">
    <citation type="submission" date="2008-07" db="EMBL/GenBank/DDBJ databases">
        <authorList>
            <person name="Tandeau de Marsac N."/>
            <person name="Ferriera S."/>
            <person name="Johnson J."/>
            <person name="Kravitz S."/>
            <person name="Beeson K."/>
            <person name="Sutton G."/>
            <person name="Rogers Y.-H."/>
            <person name="Friedman R."/>
            <person name="Frazier M."/>
            <person name="Venter J.C."/>
        </authorList>
    </citation>
    <scope>NUCLEOTIDE SEQUENCE [LARGE SCALE GENOMIC DNA]</scope>
    <source>
        <strain evidence="2 3">PCC 7420</strain>
    </source>
</reference>
<dbReference type="Proteomes" id="UP000003835">
    <property type="component" value="Unassembled WGS sequence"/>
</dbReference>
<proteinExistence type="predicted"/>
<evidence type="ECO:0000256" key="1">
    <source>
        <dbReference type="SAM" id="MobiDB-lite"/>
    </source>
</evidence>
<dbReference type="AlphaFoldDB" id="B4VJR1"/>
<protein>
    <submittedName>
        <fullName evidence="2">Uncharacterized protein</fullName>
    </submittedName>
</protein>
<evidence type="ECO:0000313" key="3">
    <source>
        <dbReference type="Proteomes" id="UP000003835"/>
    </source>
</evidence>
<keyword evidence="3" id="KW-1185">Reference proteome</keyword>
<gene>
    <name evidence="2" type="ORF">MC7420_3174</name>
</gene>
<feature type="region of interest" description="Disordered" evidence="1">
    <location>
        <begin position="1"/>
        <end position="27"/>
    </location>
</feature>
<organism evidence="2 3">
    <name type="scientific">Coleofasciculus chthonoplastes PCC 7420</name>
    <dbReference type="NCBI Taxonomy" id="118168"/>
    <lineage>
        <taxon>Bacteria</taxon>
        <taxon>Bacillati</taxon>
        <taxon>Cyanobacteriota</taxon>
        <taxon>Cyanophyceae</taxon>
        <taxon>Coleofasciculales</taxon>
        <taxon>Coleofasciculaceae</taxon>
        <taxon>Coleofasciculus</taxon>
    </lineage>
</organism>
<dbReference type="STRING" id="118168.MC7420_3174"/>
<accession>B4VJR1</accession>
<evidence type="ECO:0000313" key="2">
    <source>
        <dbReference type="EMBL" id="EDX77850.1"/>
    </source>
</evidence>
<dbReference type="HOGENOM" id="CLU_3097663_0_0_3"/>